<accession>A0AAE3G7U2</accession>
<dbReference type="EMBL" id="JALJXV010000010">
    <property type="protein sequence ID" value="MCP1676643.1"/>
    <property type="molecule type" value="Genomic_DNA"/>
</dbReference>
<evidence type="ECO:0000313" key="1">
    <source>
        <dbReference type="EMBL" id="MCP1676643.1"/>
    </source>
</evidence>
<organism evidence="1 2">
    <name type="scientific">Natronocella acetinitrilica</name>
    <dbReference type="NCBI Taxonomy" id="414046"/>
    <lineage>
        <taxon>Bacteria</taxon>
        <taxon>Pseudomonadati</taxon>
        <taxon>Pseudomonadota</taxon>
        <taxon>Gammaproteobacteria</taxon>
        <taxon>Chromatiales</taxon>
        <taxon>Ectothiorhodospiraceae</taxon>
        <taxon>Natronocella</taxon>
    </lineage>
</organism>
<evidence type="ECO:0000313" key="2">
    <source>
        <dbReference type="Proteomes" id="UP001205843"/>
    </source>
</evidence>
<comment type="caution">
    <text evidence="1">The sequence shown here is derived from an EMBL/GenBank/DDBJ whole genome shotgun (WGS) entry which is preliminary data.</text>
</comment>
<sequence length="231" mass="26450">MSTTDKDLRDHCHSVYTQTRNKWASLRGQYPTWECRYSILYGPPVLRPELLILGTNPGFDPNDLYDAEIESWPKANEYWVKDWPLAVRLRALFRDGGCTQSLREAVGANLLFFKSKSLKPHRSGLGWKDNPPHIRHALERFCSEQLRGLVREINPKRILTLGFQPFDYITDSVMQVTRSATDKDPKRRIFAVGTGWDREVLGMIHPTGARVSKQDCQVITHQLGSYFGSSG</sequence>
<keyword evidence="2" id="KW-1185">Reference proteome</keyword>
<gene>
    <name evidence="1" type="ORF">J2T57_003814</name>
</gene>
<name>A0AAE3G7U2_9GAMM</name>
<evidence type="ECO:0008006" key="3">
    <source>
        <dbReference type="Google" id="ProtNLM"/>
    </source>
</evidence>
<dbReference type="Proteomes" id="UP001205843">
    <property type="component" value="Unassembled WGS sequence"/>
</dbReference>
<protein>
    <recommendedName>
        <fullName evidence="3">Uracil-DNA glycosylase-like domain-containing protein</fullName>
    </recommendedName>
</protein>
<reference evidence="1" key="1">
    <citation type="submission" date="2022-03" db="EMBL/GenBank/DDBJ databases">
        <title>Genomic Encyclopedia of Type Strains, Phase III (KMG-III): the genomes of soil and plant-associated and newly described type strains.</title>
        <authorList>
            <person name="Whitman W."/>
        </authorList>
    </citation>
    <scope>NUCLEOTIDE SEQUENCE</scope>
    <source>
        <strain evidence="1">ANL 6-2</strain>
    </source>
</reference>
<proteinExistence type="predicted"/>
<dbReference type="AlphaFoldDB" id="A0AAE3G7U2"/>